<reference evidence="2 3" key="1">
    <citation type="journal article" date="2015" name="Biotechnol. Biofuels">
        <title>Enhanced degradation of softwood versus hardwood by the white-rot fungus Pycnoporus coccineus.</title>
        <authorList>
            <person name="Couturier M."/>
            <person name="Navarro D."/>
            <person name="Chevret D."/>
            <person name="Henrissat B."/>
            <person name="Piumi F."/>
            <person name="Ruiz-Duenas F.J."/>
            <person name="Martinez A.T."/>
            <person name="Grigoriev I.V."/>
            <person name="Riley R."/>
            <person name="Lipzen A."/>
            <person name="Berrin J.G."/>
            <person name="Master E.R."/>
            <person name="Rosso M.N."/>
        </authorList>
    </citation>
    <scope>NUCLEOTIDE SEQUENCE [LARGE SCALE GENOMIC DNA]</scope>
    <source>
        <strain evidence="2 3">BRFM310</strain>
    </source>
</reference>
<dbReference type="Proteomes" id="UP000193067">
    <property type="component" value="Unassembled WGS sequence"/>
</dbReference>
<evidence type="ECO:0000313" key="3">
    <source>
        <dbReference type="Proteomes" id="UP000193067"/>
    </source>
</evidence>
<protein>
    <submittedName>
        <fullName evidence="2">Uncharacterized protein</fullName>
    </submittedName>
</protein>
<keyword evidence="1" id="KW-0472">Membrane</keyword>
<name>A0A1Y2IJL4_TRAC3</name>
<dbReference type="OrthoDB" id="3181072at2759"/>
<evidence type="ECO:0000256" key="1">
    <source>
        <dbReference type="SAM" id="Phobius"/>
    </source>
</evidence>
<accession>A0A1Y2IJL4</accession>
<keyword evidence="1" id="KW-1133">Transmembrane helix</keyword>
<organism evidence="2 3">
    <name type="scientific">Trametes coccinea (strain BRFM310)</name>
    <name type="common">Pycnoporus coccineus</name>
    <dbReference type="NCBI Taxonomy" id="1353009"/>
    <lineage>
        <taxon>Eukaryota</taxon>
        <taxon>Fungi</taxon>
        <taxon>Dikarya</taxon>
        <taxon>Basidiomycota</taxon>
        <taxon>Agaricomycotina</taxon>
        <taxon>Agaricomycetes</taxon>
        <taxon>Polyporales</taxon>
        <taxon>Polyporaceae</taxon>
        <taxon>Trametes</taxon>
    </lineage>
</organism>
<keyword evidence="1" id="KW-0812">Transmembrane</keyword>
<dbReference type="EMBL" id="KZ084112">
    <property type="protein sequence ID" value="OSD01315.1"/>
    <property type="molecule type" value="Genomic_DNA"/>
</dbReference>
<proteinExistence type="predicted"/>
<evidence type="ECO:0000313" key="2">
    <source>
        <dbReference type="EMBL" id="OSD01315.1"/>
    </source>
</evidence>
<sequence>MKGEHKERALDAMKVHLRDQIRAEVREQVKAQMGHKMYPAHLPKPLAEQVADGRAQITAMKAALHNSNARRENAMITANDVHRPLTPIQKPDGTVSTLFPTDLNTLFEYNESRLTELMADYGLTDPDLRKDHVLYLNLFIAYIGVVEVSVMTPTFGGPSFLASSNKR</sequence>
<dbReference type="AlphaFoldDB" id="A0A1Y2IJL4"/>
<feature type="transmembrane region" description="Helical" evidence="1">
    <location>
        <begin position="133"/>
        <end position="155"/>
    </location>
</feature>
<gene>
    <name evidence="2" type="ORF">PYCCODRAFT_1436547</name>
</gene>
<keyword evidence="3" id="KW-1185">Reference proteome</keyword>